<dbReference type="RefSeq" id="WP_163159897.1">
    <property type="nucleotide sequence ID" value="NZ_VKHP01000172.1"/>
</dbReference>
<proteinExistence type="predicted"/>
<keyword evidence="3" id="KW-1185">Reference proteome</keyword>
<dbReference type="Proteomes" id="UP000468531">
    <property type="component" value="Unassembled WGS sequence"/>
</dbReference>
<protein>
    <submittedName>
        <fullName evidence="2">Zinc ribbon domain-containing protein</fullName>
    </submittedName>
</protein>
<reference evidence="2 3" key="1">
    <citation type="journal article" date="2020" name="Arch. Microbiol.">
        <title>Bradyrhizobium uaiense sp. nov., a new highly efficient cowpea symbiont.</title>
        <authorList>
            <person name="Cabral Michel D."/>
            <person name="Azarias Guimaraes A."/>
            <person name="Martins da Costa E."/>
            <person name="Soares de Carvalho T."/>
            <person name="Balsanelli E."/>
            <person name="Willems A."/>
            <person name="Maltempi de Souza E."/>
            <person name="de Souza Moreira F.M."/>
        </authorList>
    </citation>
    <scope>NUCLEOTIDE SEQUENCE [LARGE SCALE GENOMIC DNA]</scope>
    <source>
        <strain evidence="2 3">UFLA 03-164</strain>
    </source>
</reference>
<sequence>MNDEADVVEPEESEEGFEERADQVSEQVLRDDTVTGDWFDIIYKALIARGTVLVVGPRGCGKTHMMRYTWLRCCEAKNLPLAIYVSFNRYLRLEPLLKTRNDALSLFQIWVLSRILLAADDTVEQVVQRISPPVNKPNAFASFGIDRGQVETLIRRLEKAGPLTQQEEAIANAISIEGVVRSLTLLFKELGRTRLVLFLDDAALVFAQEFMAEFLDVVRVLKQQNISPKCSVYPGSTEYGPRFHADHEAQFVHAWLPVDHPSYRDIMGSIASKRFAEGSRLGSDVNGVLMYAAFGVPRAYLTMSRAMVTTLRETATPGKAASGQSAVQQALNKVIQEHRDGRLREFRSLKLKMPKFSTIIDAGEQLFQSVVGTMKKRNDALADIPEKQLLFGITTEEMTAIPRRMFRLLVEAGLLFELPEVSHGPKRTYHRYTPHLAALIAARAFAGSSRGNSPSQTLSFIERKPTKHPIRQSLTSLLPSIDSVRFDLPPCQACKTPRISDEQKFCHNCGTRLADDSTFTRLMKLPIAEVPNLSDWARSEIDNIGIKTIAELLAYEDPGTELRKIYGVGPRRAERYLSVVNAYIDEFLS</sequence>
<accession>A0A6P1BPS2</accession>
<evidence type="ECO:0000256" key="1">
    <source>
        <dbReference type="SAM" id="MobiDB-lite"/>
    </source>
</evidence>
<dbReference type="SUPFAM" id="SSF52540">
    <property type="entry name" value="P-loop containing nucleoside triphosphate hydrolases"/>
    <property type="match status" value="1"/>
</dbReference>
<name>A0A6P1BPS2_9BRAD</name>
<dbReference type="EMBL" id="VKHP01000172">
    <property type="protein sequence ID" value="NEV00329.1"/>
    <property type="molecule type" value="Genomic_DNA"/>
</dbReference>
<dbReference type="InterPro" id="IPR056955">
    <property type="entry name" value="ORC-CDC6-like"/>
</dbReference>
<evidence type="ECO:0000313" key="3">
    <source>
        <dbReference type="Proteomes" id="UP000468531"/>
    </source>
</evidence>
<dbReference type="InterPro" id="IPR027417">
    <property type="entry name" value="P-loop_NTPase"/>
</dbReference>
<gene>
    <name evidence="2" type="ORF">FNJ47_32090</name>
</gene>
<organism evidence="2 3">
    <name type="scientific">Bradyrhizobium uaiense</name>
    <dbReference type="NCBI Taxonomy" id="2594946"/>
    <lineage>
        <taxon>Bacteria</taxon>
        <taxon>Pseudomonadati</taxon>
        <taxon>Pseudomonadota</taxon>
        <taxon>Alphaproteobacteria</taxon>
        <taxon>Hyphomicrobiales</taxon>
        <taxon>Nitrobacteraceae</taxon>
        <taxon>Bradyrhizobium</taxon>
    </lineage>
</organism>
<dbReference type="Pfam" id="PF24389">
    <property type="entry name" value="ORC-CDC6-like"/>
    <property type="match status" value="1"/>
</dbReference>
<evidence type="ECO:0000313" key="2">
    <source>
        <dbReference type="EMBL" id="NEV00329.1"/>
    </source>
</evidence>
<dbReference type="AlphaFoldDB" id="A0A6P1BPS2"/>
<comment type="caution">
    <text evidence="2">The sequence shown here is derived from an EMBL/GenBank/DDBJ whole genome shotgun (WGS) entry which is preliminary data.</text>
</comment>
<feature type="compositionally biased region" description="Acidic residues" evidence="1">
    <location>
        <begin position="1"/>
        <end position="17"/>
    </location>
</feature>
<feature type="region of interest" description="Disordered" evidence="1">
    <location>
        <begin position="1"/>
        <end position="22"/>
    </location>
</feature>